<sequence>MFERQSGATLELPACAVGVQPLGSSLPPGEPHAVSFSLPTWASVAANMAGEAWVKSAKQATYPRMGMSPCVAKLCAVAMKRLGSPHGMKCRAFVSNSAAIRLDQTLKKKDPNSRMYAVDFHLAQSPCLESLKWGRFVLCLFAEDMESEAFTSWLNHGDGISNRHAEFCLSNFQFMESECKTAGSRYQTPAPLSEKSAMYLPSWTDSGLKEKAVIKSALAVTMKSQQPSLAPVRGDDVFLYATGMLAIGTIARAISESLPKEAVAVIYGWLYSGTGPLVKECGFARYILYGHGTEEELDQLETSLEAGAKVTVLFCEITSNPQLYTPNLVRIKQLADRYDFIVVIDNTIGTSINVDVLPYADVITTSLTKIFSGACNVMGGCLIVNPNSKHYQMIYTGLQDSFEDNFFPLDAKVLSKNCADYRERVRKCSETAREIAHLLAAHPFVEYVNYPTLVSSKAEYENYRREGEGYGYLLSIVFRNPESAVRFYDELDLWKGPSIGMNWTIGLPYSVLAHWEEQDWAATYGVPKHIVRLSIGLEPLDVLTVRVRSALSNLSS</sequence>
<proteinExistence type="inferred from homology"/>
<evidence type="ECO:0000256" key="3">
    <source>
        <dbReference type="RuleBase" id="RU362118"/>
    </source>
</evidence>
<evidence type="ECO:0000256" key="1">
    <source>
        <dbReference type="ARBA" id="ARBA00001933"/>
    </source>
</evidence>
<dbReference type="Proteomes" id="UP001595075">
    <property type="component" value="Unassembled WGS sequence"/>
</dbReference>
<reference evidence="4 5" key="1">
    <citation type="journal article" date="2024" name="Commun. Biol.">
        <title>Comparative genomic analysis of thermophilic fungi reveals convergent evolutionary adaptations and gene losses.</title>
        <authorList>
            <person name="Steindorff A.S."/>
            <person name="Aguilar-Pontes M.V."/>
            <person name="Robinson A.J."/>
            <person name="Andreopoulos B."/>
            <person name="LaButti K."/>
            <person name="Kuo A."/>
            <person name="Mondo S."/>
            <person name="Riley R."/>
            <person name="Otillar R."/>
            <person name="Haridas S."/>
            <person name="Lipzen A."/>
            <person name="Grimwood J."/>
            <person name="Schmutz J."/>
            <person name="Clum A."/>
            <person name="Reid I.D."/>
            <person name="Moisan M.C."/>
            <person name="Butler G."/>
            <person name="Nguyen T.T.M."/>
            <person name="Dewar K."/>
            <person name="Conant G."/>
            <person name="Drula E."/>
            <person name="Henrissat B."/>
            <person name="Hansel C."/>
            <person name="Singer S."/>
            <person name="Hutchinson M.I."/>
            <person name="de Vries R.P."/>
            <person name="Natvig D.O."/>
            <person name="Powell A.J."/>
            <person name="Tsang A."/>
            <person name="Grigoriev I.V."/>
        </authorList>
    </citation>
    <scope>NUCLEOTIDE SEQUENCE [LARGE SCALE GENOMIC DNA]</scope>
    <source>
        <strain evidence="4 5">CBS 494.80</strain>
    </source>
</reference>
<name>A0ABR4C7E3_9HELO</name>
<dbReference type="SUPFAM" id="SSF53383">
    <property type="entry name" value="PLP-dependent transferases"/>
    <property type="match status" value="1"/>
</dbReference>
<evidence type="ECO:0000313" key="4">
    <source>
        <dbReference type="EMBL" id="KAL2065861.1"/>
    </source>
</evidence>
<protein>
    <recommendedName>
        <fullName evidence="6">Cystathionine gamma-synthase</fullName>
    </recommendedName>
</protein>
<dbReference type="PANTHER" id="PTHR42699">
    <property type="match status" value="1"/>
</dbReference>
<dbReference type="Gene3D" id="3.90.1150.10">
    <property type="entry name" value="Aspartate Aminotransferase, domain 1"/>
    <property type="match status" value="1"/>
</dbReference>
<keyword evidence="2 3" id="KW-0663">Pyridoxal phosphate</keyword>
<evidence type="ECO:0000313" key="5">
    <source>
        <dbReference type="Proteomes" id="UP001595075"/>
    </source>
</evidence>
<comment type="cofactor">
    <cofactor evidence="1 3">
        <name>pyridoxal 5'-phosphate</name>
        <dbReference type="ChEBI" id="CHEBI:597326"/>
    </cofactor>
</comment>
<dbReference type="PANTHER" id="PTHR42699:SF1">
    <property type="entry name" value="CYSTATHIONINE GAMMA-SYNTHASE-RELATED"/>
    <property type="match status" value="1"/>
</dbReference>
<keyword evidence="5" id="KW-1185">Reference proteome</keyword>
<evidence type="ECO:0008006" key="6">
    <source>
        <dbReference type="Google" id="ProtNLM"/>
    </source>
</evidence>
<dbReference type="Pfam" id="PF01053">
    <property type="entry name" value="Cys_Met_Meta_PP"/>
    <property type="match status" value="1"/>
</dbReference>
<dbReference type="InterPro" id="IPR015422">
    <property type="entry name" value="PyrdxlP-dep_Trfase_small"/>
</dbReference>
<gene>
    <name evidence="4" type="ORF">VTL71DRAFT_3531</name>
</gene>
<dbReference type="Gene3D" id="3.40.640.10">
    <property type="entry name" value="Type I PLP-dependent aspartate aminotransferase-like (Major domain)"/>
    <property type="match status" value="1"/>
</dbReference>
<accession>A0ABR4C7E3</accession>
<organism evidence="4 5">
    <name type="scientific">Oculimacula yallundae</name>
    <dbReference type="NCBI Taxonomy" id="86028"/>
    <lineage>
        <taxon>Eukaryota</taxon>
        <taxon>Fungi</taxon>
        <taxon>Dikarya</taxon>
        <taxon>Ascomycota</taxon>
        <taxon>Pezizomycotina</taxon>
        <taxon>Leotiomycetes</taxon>
        <taxon>Helotiales</taxon>
        <taxon>Ploettnerulaceae</taxon>
        <taxon>Oculimacula</taxon>
    </lineage>
</organism>
<evidence type="ECO:0000256" key="2">
    <source>
        <dbReference type="ARBA" id="ARBA00022898"/>
    </source>
</evidence>
<comment type="caution">
    <text evidence="4">The sequence shown here is derived from an EMBL/GenBank/DDBJ whole genome shotgun (WGS) entry which is preliminary data.</text>
</comment>
<dbReference type="InterPro" id="IPR000277">
    <property type="entry name" value="Cys/Met-Metab_PyrdxlP-dep_enz"/>
</dbReference>
<dbReference type="InterPro" id="IPR015424">
    <property type="entry name" value="PyrdxlP-dep_Trfase"/>
</dbReference>
<comment type="similarity">
    <text evidence="3">Belongs to the trans-sulfuration enzymes family.</text>
</comment>
<dbReference type="EMBL" id="JAZHXI010000012">
    <property type="protein sequence ID" value="KAL2065861.1"/>
    <property type="molecule type" value="Genomic_DNA"/>
</dbReference>
<dbReference type="InterPro" id="IPR051750">
    <property type="entry name" value="Trans-sulfuration_enzymes"/>
</dbReference>
<dbReference type="InterPro" id="IPR015421">
    <property type="entry name" value="PyrdxlP-dep_Trfase_major"/>
</dbReference>